<evidence type="ECO:0000313" key="2">
    <source>
        <dbReference type="Proteomes" id="UP001060112"/>
    </source>
</evidence>
<protein>
    <recommendedName>
        <fullName evidence="3">HEPN domain-containing protein</fullName>
    </recommendedName>
</protein>
<reference evidence="1" key="1">
    <citation type="submission" date="2022-07" db="EMBL/GenBank/DDBJ databases">
        <title>Faecal culturing of patients with breast cancer.</title>
        <authorList>
            <person name="Teng N.M.Y."/>
            <person name="Kiu R."/>
            <person name="Evans R."/>
            <person name="Baker D.J."/>
            <person name="Zenner C."/>
            <person name="Robinson S.D."/>
            <person name="Hall L.J."/>
        </authorList>
    </citation>
    <scope>NUCLEOTIDE SEQUENCE</scope>
    <source>
        <strain evidence="1">LH1062</strain>
    </source>
</reference>
<evidence type="ECO:0000313" key="1">
    <source>
        <dbReference type="EMBL" id="UTY39234.1"/>
    </source>
</evidence>
<accession>A0ABY5I1N8</accession>
<keyword evidence="2" id="KW-1185">Reference proteome</keyword>
<gene>
    <name evidence="1" type="ORF">NMU03_17085</name>
</gene>
<dbReference type="Proteomes" id="UP001060112">
    <property type="component" value="Chromosome"/>
</dbReference>
<proteinExistence type="predicted"/>
<evidence type="ECO:0008006" key="3">
    <source>
        <dbReference type="Google" id="ProtNLM"/>
    </source>
</evidence>
<name>A0ABY5I1N8_9FIRM</name>
<sequence>MIQETIQDIQDFEEKLKNDKAFLLENPFAFYSFIEMLYHFMYQKYPHQKDSFVYKKAHIQANVIKLSLKNLNIDISKILRLFFYFSIDKLKGLWG</sequence>
<organism evidence="1 2">
    <name type="scientific">Allocoprobacillus halotolerans</name>
    <dbReference type="NCBI Taxonomy" id="2944914"/>
    <lineage>
        <taxon>Bacteria</taxon>
        <taxon>Bacillati</taxon>
        <taxon>Bacillota</taxon>
        <taxon>Erysipelotrichia</taxon>
        <taxon>Erysipelotrichales</taxon>
        <taxon>Erysipelotrichaceae</taxon>
        <taxon>Allocoprobacillus</taxon>
    </lineage>
</organism>
<dbReference type="EMBL" id="CP101620">
    <property type="protein sequence ID" value="UTY39234.1"/>
    <property type="molecule type" value="Genomic_DNA"/>
</dbReference>
<dbReference type="RefSeq" id="WP_290140206.1">
    <property type="nucleotide sequence ID" value="NZ_CP101620.1"/>
</dbReference>